<dbReference type="InterPro" id="IPR007921">
    <property type="entry name" value="CHAP_dom"/>
</dbReference>
<evidence type="ECO:0000313" key="3">
    <source>
        <dbReference type="Proteomes" id="UP000186143"/>
    </source>
</evidence>
<dbReference type="NCBIfam" id="TIGR02594">
    <property type="entry name" value="TIGR02594 family protein"/>
    <property type="match status" value="1"/>
</dbReference>
<dbReference type="EMBL" id="MKIO01000021">
    <property type="protein sequence ID" value="OLP56927.1"/>
    <property type="molecule type" value="Genomic_DNA"/>
</dbReference>
<dbReference type="SUPFAM" id="SSF54001">
    <property type="entry name" value="Cysteine proteinases"/>
    <property type="match status" value="1"/>
</dbReference>
<organism evidence="2 3">
    <name type="scientific">Xaviernesmea rhizosphaerae</name>
    <dbReference type="NCBI Taxonomy" id="1672749"/>
    <lineage>
        <taxon>Bacteria</taxon>
        <taxon>Pseudomonadati</taxon>
        <taxon>Pseudomonadota</taxon>
        <taxon>Alphaproteobacteria</taxon>
        <taxon>Hyphomicrobiales</taxon>
        <taxon>Rhizobiaceae</taxon>
        <taxon>Rhizobium/Agrobacterium group</taxon>
        <taxon>Xaviernesmea</taxon>
    </lineage>
</organism>
<evidence type="ECO:0000313" key="2">
    <source>
        <dbReference type="EMBL" id="OLP56927.1"/>
    </source>
</evidence>
<proteinExistence type="predicted"/>
<protein>
    <recommendedName>
        <fullName evidence="1">Peptidase C51 domain-containing protein</fullName>
    </recommendedName>
</protein>
<dbReference type="InterPro" id="IPR013423">
    <property type="entry name" value="CHP02594"/>
</dbReference>
<evidence type="ECO:0000259" key="1">
    <source>
        <dbReference type="Pfam" id="PF05257"/>
    </source>
</evidence>
<name>A0A1Q9ANF8_9HYPH</name>
<dbReference type="AlphaFoldDB" id="A0A1Q9ANF8"/>
<feature type="domain" description="Peptidase C51" evidence="1">
    <location>
        <begin position="49"/>
        <end position="123"/>
    </location>
</feature>
<reference evidence="2 3" key="1">
    <citation type="submission" date="2016-09" db="EMBL/GenBank/DDBJ databases">
        <title>Rhizobium sp. nov., a novel species isolated from the rice rhizosphere.</title>
        <authorList>
            <person name="Zhao J."/>
            <person name="Zhang X."/>
        </authorList>
    </citation>
    <scope>NUCLEOTIDE SEQUENCE [LARGE SCALE GENOMIC DNA]</scope>
    <source>
        <strain evidence="2 3">MH17</strain>
    </source>
</reference>
<dbReference type="STRING" id="1672749.BJF92_11365"/>
<gene>
    <name evidence="2" type="ORF">BJF92_11365</name>
</gene>
<sequence>MADAKPVGNGEPDWLTFARRYSGLSEIKGRAHAPEILEMWRILGLSYRDDETPWCAAFVGFVLESCGFASTRSAWARSYENWGQGIKAPAVGAVVTFKRDGGGHVGFVTGRDQRGYLMVLGGNQADAVNIKPFDPKRVTAYRWPPGQALPIGAVPVVASNQALSTNEA</sequence>
<comment type="caution">
    <text evidence="2">The sequence shown here is derived from an EMBL/GenBank/DDBJ whole genome shotgun (WGS) entry which is preliminary data.</text>
</comment>
<dbReference type="Pfam" id="PF05257">
    <property type="entry name" value="CHAP"/>
    <property type="match status" value="1"/>
</dbReference>
<accession>A0A1Q9ANF8</accession>
<dbReference type="Proteomes" id="UP000186143">
    <property type="component" value="Unassembled WGS sequence"/>
</dbReference>
<dbReference type="InterPro" id="IPR038765">
    <property type="entry name" value="Papain-like_cys_pep_sf"/>
</dbReference>